<organism evidence="3 4">
    <name type="scientific">Prorocentrum cordatum</name>
    <dbReference type="NCBI Taxonomy" id="2364126"/>
    <lineage>
        <taxon>Eukaryota</taxon>
        <taxon>Sar</taxon>
        <taxon>Alveolata</taxon>
        <taxon>Dinophyceae</taxon>
        <taxon>Prorocentrales</taxon>
        <taxon>Prorocentraceae</taxon>
        <taxon>Prorocentrum</taxon>
    </lineage>
</organism>
<feature type="region of interest" description="Disordered" evidence="2">
    <location>
        <begin position="190"/>
        <end position="269"/>
    </location>
</feature>
<gene>
    <name evidence="3" type="ORF">PCOR1329_LOCUS6041</name>
</gene>
<evidence type="ECO:0000256" key="1">
    <source>
        <dbReference type="SAM" id="Coils"/>
    </source>
</evidence>
<protein>
    <submittedName>
        <fullName evidence="3">Uncharacterized protein</fullName>
    </submittedName>
</protein>
<dbReference type="EMBL" id="CAUYUJ010001615">
    <property type="protein sequence ID" value="CAK0796753.1"/>
    <property type="molecule type" value="Genomic_DNA"/>
</dbReference>
<dbReference type="Proteomes" id="UP001189429">
    <property type="component" value="Unassembled WGS sequence"/>
</dbReference>
<keyword evidence="1" id="KW-0175">Coiled coil</keyword>
<evidence type="ECO:0000313" key="3">
    <source>
        <dbReference type="EMBL" id="CAK0796753.1"/>
    </source>
</evidence>
<sequence length="269" mass="27857">MSLSNNLRALDSSGDARALLQKVHGAPAEAVAAACGMRLAAPAPPPGAGGQEQAEADKAFGSGAHALMARARRAPRPGMRYCEPARCCHAAAVRERDVTIKELRRHAGELGERAEAAEAEVRRLRLELAEHQAVGEKHQTMLSLQRAAIHELEALLDQQGAAMEDILRDGASPRGDGASSAELERLAGQAEAVLRPRSTPPRAAGARQPGALALGPSGALEDQAGPAALRRVPPSAALRPRPLGQAPATSRGGLSRASPSAGGNFKHSS</sequence>
<feature type="coiled-coil region" evidence="1">
    <location>
        <begin position="100"/>
        <end position="134"/>
    </location>
</feature>
<comment type="caution">
    <text evidence="3">The sequence shown here is derived from an EMBL/GenBank/DDBJ whole genome shotgun (WGS) entry which is preliminary data.</text>
</comment>
<name>A0ABN9PXT6_9DINO</name>
<feature type="compositionally biased region" description="Low complexity" evidence="2">
    <location>
        <begin position="200"/>
        <end position="216"/>
    </location>
</feature>
<keyword evidence="4" id="KW-1185">Reference proteome</keyword>
<evidence type="ECO:0000313" key="4">
    <source>
        <dbReference type="Proteomes" id="UP001189429"/>
    </source>
</evidence>
<proteinExistence type="predicted"/>
<evidence type="ECO:0000256" key="2">
    <source>
        <dbReference type="SAM" id="MobiDB-lite"/>
    </source>
</evidence>
<reference evidence="3" key="1">
    <citation type="submission" date="2023-10" db="EMBL/GenBank/DDBJ databases">
        <authorList>
            <person name="Chen Y."/>
            <person name="Shah S."/>
            <person name="Dougan E. K."/>
            <person name="Thang M."/>
            <person name="Chan C."/>
        </authorList>
    </citation>
    <scope>NUCLEOTIDE SEQUENCE [LARGE SCALE GENOMIC DNA]</scope>
</reference>
<accession>A0ABN9PXT6</accession>